<organism evidence="2">
    <name type="scientific">Sipha flava</name>
    <name type="common">yellow sugarcane aphid</name>
    <dbReference type="NCBI Taxonomy" id="143950"/>
    <lineage>
        <taxon>Eukaryota</taxon>
        <taxon>Metazoa</taxon>
        <taxon>Ecdysozoa</taxon>
        <taxon>Arthropoda</taxon>
        <taxon>Hexapoda</taxon>
        <taxon>Insecta</taxon>
        <taxon>Pterygota</taxon>
        <taxon>Neoptera</taxon>
        <taxon>Paraneoptera</taxon>
        <taxon>Hemiptera</taxon>
        <taxon>Sternorrhyncha</taxon>
        <taxon>Aphidomorpha</taxon>
        <taxon>Aphidoidea</taxon>
        <taxon>Aphididae</taxon>
        <taxon>Sipha</taxon>
    </lineage>
</organism>
<gene>
    <name evidence="2" type="ORF">g.139099</name>
</gene>
<keyword evidence="1" id="KW-0812">Transmembrane</keyword>
<feature type="transmembrane region" description="Helical" evidence="1">
    <location>
        <begin position="20"/>
        <end position="39"/>
    </location>
</feature>
<keyword evidence="1" id="KW-1133">Transmembrane helix</keyword>
<evidence type="ECO:0000313" key="2">
    <source>
        <dbReference type="EMBL" id="MBY78897.1"/>
    </source>
</evidence>
<dbReference type="EMBL" id="GGMS01009694">
    <property type="protein sequence ID" value="MBY78897.1"/>
    <property type="molecule type" value="Transcribed_RNA"/>
</dbReference>
<feature type="transmembrane region" description="Helical" evidence="1">
    <location>
        <begin position="91"/>
        <end position="110"/>
    </location>
</feature>
<proteinExistence type="predicted"/>
<dbReference type="AlphaFoldDB" id="A0A2S2QMB5"/>
<keyword evidence="1" id="KW-0472">Membrane</keyword>
<feature type="transmembrane region" description="Helical" evidence="1">
    <location>
        <begin position="122"/>
        <end position="143"/>
    </location>
</feature>
<accession>A0A2S2QMB5</accession>
<reference evidence="2" key="1">
    <citation type="submission" date="2018-04" db="EMBL/GenBank/DDBJ databases">
        <title>Transcriptome assembly of Sipha flava.</title>
        <authorList>
            <person name="Scully E.D."/>
            <person name="Geib S.M."/>
            <person name="Palmer N.A."/>
            <person name="Koch K."/>
            <person name="Bradshaw J."/>
            <person name="Heng-Moss T."/>
            <person name="Sarath G."/>
        </authorList>
    </citation>
    <scope>NUCLEOTIDE SEQUENCE</scope>
</reference>
<protein>
    <recommendedName>
        <fullName evidence="3">Transmembrane protein</fullName>
    </recommendedName>
</protein>
<evidence type="ECO:0000256" key="1">
    <source>
        <dbReference type="SAM" id="Phobius"/>
    </source>
</evidence>
<feature type="transmembrane region" description="Helical" evidence="1">
    <location>
        <begin position="59"/>
        <end position="79"/>
    </location>
</feature>
<evidence type="ECO:0008006" key="3">
    <source>
        <dbReference type="Google" id="ProtNLM"/>
    </source>
</evidence>
<sequence length="169" mass="20312">MVRFDKTRIYFNYYSVSYGYAFIPLSLYIYIYICMYLAITLDMLNYEFTCLSLNPIDVLQSIVCELILMNLFIYFNYKLLLATEEENLQSIFNWMLFHSSHLAYITLYIITNGLIKRSPQYLAMGAFTIIIYFSSILMVRRFYEKELIRHKRNIHVTLRVEYPAVQRTN</sequence>
<name>A0A2S2QMB5_9HEMI</name>